<feature type="transmembrane region" description="Helical" evidence="1">
    <location>
        <begin position="127"/>
        <end position="150"/>
    </location>
</feature>
<feature type="transmembrane region" description="Helical" evidence="1">
    <location>
        <begin position="6"/>
        <end position="29"/>
    </location>
</feature>
<dbReference type="RefSeq" id="WP_064386905.1">
    <property type="nucleotide sequence ID" value="NZ_LVCM01000034.1"/>
</dbReference>
<evidence type="ECO:0008006" key="4">
    <source>
        <dbReference type="Google" id="ProtNLM"/>
    </source>
</evidence>
<feature type="transmembrane region" description="Helical" evidence="1">
    <location>
        <begin position="64"/>
        <end position="85"/>
    </location>
</feature>
<dbReference type="EMBL" id="LVCM01000034">
    <property type="protein sequence ID" value="KYL31997.1"/>
    <property type="molecule type" value="Genomic_DNA"/>
</dbReference>
<keyword evidence="1" id="KW-0472">Membrane</keyword>
<protein>
    <recommendedName>
        <fullName evidence="4">Membrane protein triplicated sequence</fullName>
    </recommendedName>
</protein>
<evidence type="ECO:0000256" key="1">
    <source>
        <dbReference type="SAM" id="Phobius"/>
    </source>
</evidence>
<proteinExistence type="predicted"/>
<reference evidence="2 3" key="1">
    <citation type="submission" date="2016-03" db="EMBL/GenBank/DDBJ databases">
        <authorList>
            <person name="Zhang H."/>
            <person name="Liu R."/>
            <person name="Wang M."/>
            <person name="Wang H."/>
            <person name="Wang L."/>
            <person name="Song L."/>
        </authorList>
    </citation>
    <scope>NUCLEOTIDE SEQUENCE [LARGE SCALE GENOMIC DNA]</scope>
    <source>
        <strain evidence="2 3">DSM 16098</strain>
    </source>
</reference>
<evidence type="ECO:0000313" key="3">
    <source>
        <dbReference type="Proteomes" id="UP000075621"/>
    </source>
</evidence>
<comment type="caution">
    <text evidence="2">The sequence shown here is derived from an EMBL/GenBank/DDBJ whole genome shotgun (WGS) entry which is preliminary data.</text>
</comment>
<keyword evidence="1" id="KW-0812">Transmembrane</keyword>
<keyword evidence="1" id="KW-1133">Transmembrane helix</keyword>
<sequence>MFLTELFGHFSLSAFIMWAFLMALFFNIFVYSLDIKRNTTLLLSSFVMFLSCALFDYFLDWFSIYDLTYFDFVVNNFMIILLLLGSRAIMKVTTPSYLYLLVGLTINIVLALGMQLDVFILGNTEPWFFWDLYTFSVFTLDLLMAVALIVDRDFLLLNRLKNKLAIALKSSISKPTI</sequence>
<organism evidence="2 3">
    <name type="scientific">Pseudoalteromonas agarivorans</name>
    <dbReference type="NCBI Taxonomy" id="176102"/>
    <lineage>
        <taxon>Bacteria</taxon>
        <taxon>Pseudomonadati</taxon>
        <taxon>Pseudomonadota</taxon>
        <taxon>Gammaproteobacteria</taxon>
        <taxon>Alteromonadales</taxon>
        <taxon>Pseudoalteromonadaceae</taxon>
        <taxon>Pseudoalteromonas</taxon>
    </lineage>
</organism>
<evidence type="ECO:0000313" key="2">
    <source>
        <dbReference type="EMBL" id="KYL31997.1"/>
    </source>
</evidence>
<feature type="transmembrane region" description="Helical" evidence="1">
    <location>
        <begin position="41"/>
        <end position="58"/>
    </location>
</feature>
<gene>
    <name evidence="2" type="ORF">A2I98_03170</name>
</gene>
<accession>A0ABR5VPN8</accession>
<feature type="transmembrane region" description="Helical" evidence="1">
    <location>
        <begin position="97"/>
        <end position="121"/>
    </location>
</feature>
<name>A0ABR5VPN8_9GAMM</name>
<dbReference type="Proteomes" id="UP000075621">
    <property type="component" value="Unassembled WGS sequence"/>
</dbReference>